<proteinExistence type="predicted"/>
<dbReference type="EMBL" id="SDAQ01000140">
    <property type="protein sequence ID" value="KAI3534881.1"/>
    <property type="molecule type" value="Genomic_DNA"/>
</dbReference>
<evidence type="ECO:0000313" key="1">
    <source>
        <dbReference type="EMBL" id="KAI3534881.1"/>
    </source>
</evidence>
<organism evidence="1 2">
    <name type="scientific">Colletotrichum abscissum</name>
    <dbReference type="NCBI Taxonomy" id="1671311"/>
    <lineage>
        <taxon>Eukaryota</taxon>
        <taxon>Fungi</taxon>
        <taxon>Dikarya</taxon>
        <taxon>Ascomycota</taxon>
        <taxon>Pezizomycotina</taxon>
        <taxon>Sordariomycetes</taxon>
        <taxon>Hypocreomycetidae</taxon>
        <taxon>Glomerellales</taxon>
        <taxon>Glomerellaceae</taxon>
        <taxon>Colletotrichum</taxon>
        <taxon>Colletotrichum acutatum species complex</taxon>
    </lineage>
</organism>
<protein>
    <submittedName>
        <fullName evidence="1">Uncharacterized protein</fullName>
    </submittedName>
</protein>
<sequence length="55" mass="5938">MSLARAGCHQICEPVSAAASPKSMTERPLSLSSYSCHTISSFHLFNFNCSPIALH</sequence>
<dbReference type="Proteomes" id="UP001056436">
    <property type="component" value="Unassembled WGS sequence"/>
</dbReference>
<evidence type="ECO:0000313" key="2">
    <source>
        <dbReference type="Proteomes" id="UP001056436"/>
    </source>
</evidence>
<name>A0A9Q0AZK0_9PEZI</name>
<comment type="caution">
    <text evidence="1">The sequence shown here is derived from an EMBL/GenBank/DDBJ whole genome shotgun (WGS) entry which is preliminary data.</text>
</comment>
<reference evidence="1" key="1">
    <citation type="submission" date="2019-01" db="EMBL/GenBank/DDBJ databases">
        <title>Colletotrichum abscissum LGMF1257.</title>
        <authorList>
            <person name="Baroncelli R."/>
        </authorList>
    </citation>
    <scope>NUCLEOTIDE SEQUENCE</scope>
    <source>
        <strain evidence="1">Ca142</strain>
    </source>
</reference>
<dbReference type="AlphaFoldDB" id="A0A9Q0AZK0"/>
<keyword evidence="2" id="KW-1185">Reference proteome</keyword>
<gene>
    <name evidence="1" type="ORF">CABS02_13094</name>
</gene>
<accession>A0A9Q0AZK0</accession>